<dbReference type="AlphaFoldDB" id="A0A6A6MC01"/>
<reference evidence="1 2" key="1">
    <citation type="journal article" date="2020" name="Mol. Plant">
        <title>The Chromosome-Based Rubber Tree Genome Provides New Insights into Spurge Genome Evolution and Rubber Biosynthesis.</title>
        <authorList>
            <person name="Liu J."/>
            <person name="Shi C."/>
            <person name="Shi C.C."/>
            <person name="Li W."/>
            <person name="Zhang Q.J."/>
            <person name="Zhang Y."/>
            <person name="Li K."/>
            <person name="Lu H.F."/>
            <person name="Shi C."/>
            <person name="Zhu S.T."/>
            <person name="Xiao Z.Y."/>
            <person name="Nan H."/>
            <person name="Yue Y."/>
            <person name="Zhu X.G."/>
            <person name="Wu Y."/>
            <person name="Hong X.N."/>
            <person name="Fan G.Y."/>
            <person name="Tong Y."/>
            <person name="Zhang D."/>
            <person name="Mao C.L."/>
            <person name="Liu Y.L."/>
            <person name="Hao S.J."/>
            <person name="Liu W.Q."/>
            <person name="Lv M.Q."/>
            <person name="Zhang H.B."/>
            <person name="Liu Y."/>
            <person name="Hu-Tang G.R."/>
            <person name="Wang J.P."/>
            <person name="Wang J.H."/>
            <person name="Sun Y.H."/>
            <person name="Ni S.B."/>
            <person name="Chen W.B."/>
            <person name="Zhang X.C."/>
            <person name="Jiao Y.N."/>
            <person name="Eichler E.E."/>
            <person name="Li G.H."/>
            <person name="Liu X."/>
            <person name="Gao L.Z."/>
        </authorList>
    </citation>
    <scope>NUCLEOTIDE SEQUENCE [LARGE SCALE GENOMIC DNA]</scope>
    <source>
        <strain evidence="2">cv. GT1</strain>
        <tissue evidence="1">Leaf</tissue>
    </source>
</reference>
<dbReference type="Proteomes" id="UP000467840">
    <property type="component" value="Chromosome 14"/>
</dbReference>
<comment type="caution">
    <text evidence="1">The sequence shown here is derived from an EMBL/GenBank/DDBJ whole genome shotgun (WGS) entry which is preliminary data.</text>
</comment>
<keyword evidence="2" id="KW-1185">Reference proteome</keyword>
<accession>A0A6A6MC01</accession>
<evidence type="ECO:0000313" key="1">
    <source>
        <dbReference type="EMBL" id="KAF2309943.1"/>
    </source>
</evidence>
<gene>
    <name evidence="1" type="ORF">GH714_005704</name>
</gene>
<protein>
    <recommendedName>
        <fullName evidence="3">Retrotransposon gag domain-containing protein</fullName>
    </recommendedName>
</protein>
<organism evidence="1 2">
    <name type="scientific">Hevea brasiliensis</name>
    <name type="common">Para rubber tree</name>
    <name type="synonym">Siphonia brasiliensis</name>
    <dbReference type="NCBI Taxonomy" id="3981"/>
    <lineage>
        <taxon>Eukaryota</taxon>
        <taxon>Viridiplantae</taxon>
        <taxon>Streptophyta</taxon>
        <taxon>Embryophyta</taxon>
        <taxon>Tracheophyta</taxon>
        <taxon>Spermatophyta</taxon>
        <taxon>Magnoliopsida</taxon>
        <taxon>eudicotyledons</taxon>
        <taxon>Gunneridae</taxon>
        <taxon>Pentapetalae</taxon>
        <taxon>rosids</taxon>
        <taxon>fabids</taxon>
        <taxon>Malpighiales</taxon>
        <taxon>Euphorbiaceae</taxon>
        <taxon>Crotonoideae</taxon>
        <taxon>Micrandreae</taxon>
        <taxon>Hevea</taxon>
    </lineage>
</organism>
<dbReference type="EMBL" id="JAAGAX010000006">
    <property type="protein sequence ID" value="KAF2309943.1"/>
    <property type="molecule type" value="Genomic_DNA"/>
</dbReference>
<proteinExistence type="predicted"/>
<sequence>MAHQELVRIEKNVGRINPWGSNAKLEFPHFSGEELEGWLLKEEYFFEVGRIEYENRVKAAVLHLENCAIQWHQGFIKTKGAEAYTNWDEFDNTIQENVSAIEKELQQVFCQSLERFKWKESSAEVVELSWSNEKRLKLHECTKILDRCKIMENEVFQEGDDITNALGLVIDKNLSRM</sequence>
<evidence type="ECO:0000313" key="2">
    <source>
        <dbReference type="Proteomes" id="UP000467840"/>
    </source>
</evidence>
<name>A0A6A6MC01_HEVBR</name>
<evidence type="ECO:0008006" key="3">
    <source>
        <dbReference type="Google" id="ProtNLM"/>
    </source>
</evidence>